<evidence type="ECO:0000313" key="6">
    <source>
        <dbReference type="EMBL" id="BBY29028.1"/>
    </source>
</evidence>
<gene>
    <name evidence="6" type="ORF">MSEDJ_31240</name>
</gene>
<reference evidence="6 7" key="1">
    <citation type="journal article" date="2019" name="Emerg. Microbes Infect.">
        <title>Comprehensive subspecies identification of 175 nontuberculous mycobacteria species based on 7547 genomic profiles.</title>
        <authorList>
            <person name="Matsumoto Y."/>
            <person name="Kinjo T."/>
            <person name="Motooka D."/>
            <person name="Nabeya D."/>
            <person name="Jung N."/>
            <person name="Uechi K."/>
            <person name="Horii T."/>
            <person name="Iida T."/>
            <person name="Fujita J."/>
            <person name="Nakamura S."/>
        </authorList>
    </citation>
    <scope>NUCLEOTIDE SEQUENCE [LARGE SCALE GENOMIC DNA]</scope>
    <source>
        <strain evidence="6 7">JCM 17899</strain>
    </source>
</reference>
<evidence type="ECO:0000313" key="7">
    <source>
        <dbReference type="Proteomes" id="UP000467193"/>
    </source>
</evidence>
<dbReference type="InterPro" id="IPR016161">
    <property type="entry name" value="Ald_DH/histidinol_DH"/>
</dbReference>
<dbReference type="InterPro" id="IPR016162">
    <property type="entry name" value="Ald_DH_N"/>
</dbReference>
<evidence type="ECO:0000256" key="3">
    <source>
        <dbReference type="PROSITE-ProRule" id="PRU10007"/>
    </source>
</evidence>
<proteinExistence type="inferred from homology"/>
<accession>A0A7I7QRK9</accession>
<feature type="domain" description="Aldehyde dehydrogenase" evidence="5">
    <location>
        <begin position="33"/>
        <end position="487"/>
    </location>
</feature>
<dbReference type="Proteomes" id="UP000467193">
    <property type="component" value="Chromosome"/>
</dbReference>
<dbReference type="InterPro" id="IPR015590">
    <property type="entry name" value="Aldehyde_DH_dom"/>
</dbReference>
<keyword evidence="2 4" id="KW-0560">Oxidoreductase</keyword>
<dbReference type="PROSITE" id="PS00070">
    <property type="entry name" value="ALDEHYDE_DEHYDR_CYS"/>
    <property type="match status" value="1"/>
</dbReference>
<dbReference type="InterPro" id="IPR029510">
    <property type="entry name" value="Ald_DH_CS_GLU"/>
</dbReference>
<dbReference type="Pfam" id="PF00171">
    <property type="entry name" value="Aldedh"/>
    <property type="match status" value="1"/>
</dbReference>
<dbReference type="EMBL" id="AP022588">
    <property type="protein sequence ID" value="BBY29028.1"/>
    <property type="molecule type" value="Genomic_DNA"/>
</dbReference>
<dbReference type="PROSITE" id="PS00687">
    <property type="entry name" value="ALDEHYDE_DEHYDR_GLU"/>
    <property type="match status" value="1"/>
</dbReference>
<keyword evidence="7" id="KW-1185">Reference proteome</keyword>
<name>A0A7I7QRK9_9MYCO</name>
<dbReference type="PANTHER" id="PTHR11699">
    <property type="entry name" value="ALDEHYDE DEHYDROGENASE-RELATED"/>
    <property type="match status" value="1"/>
</dbReference>
<evidence type="ECO:0000256" key="4">
    <source>
        <dbReference type="RuleBase" id="RU003345"/>
    </source>
</evidence>
<sequence length="492" mass="51386">MTSGTDLRPAPPAGPVGLLIGGDRITVTAAGSAHQHVYPATGQPNTTVALASEVEIDHAVRAAWTAQREWVSLTVDRRRDLLVDLADVVHDHLDELAALNVHDYGVPVSYAGTAVLLERFLRHFAGYVDKPHGSSTPVNGSFDLNLVEREPYGVVAVIAPWNGALAVAGSCVAPALAAGNAVVFKPSELAPLAALRFGELCLEAGLPAGLVNVVPAGADGGDALVRHPGIRKVHFTGGGTTARSVIRAAATNLVPVVAELGGKSANLVFGDADLDTAAVLSAHQGPLMQSGQSCACASRLLVHDSVYDAFVEKFVAVVESAVIGDPFDPGVGFGPVISQGAVDRILRTVDDAVDRGTGRLLTGGRRIGGDLAQGFYVEPTVLTDVDNSSDLAQIETFGPVVSIIRFHDDADAVRLANDTPYGLNAFVHTRDLRRAHGVARELEAGSVWVNTFSDISPQGPYGGYKQSGFGRTGGIDGLNEFLQIKNIRIAMG</sequence>
<evidence type="ECO:0000256" key="1">
    <source>
        <dbReference type="ARBA" id="ARBA00009986"/>
    </source>
</evidence>
<dbReference type="GO" id="GO:0016620">
    <property type="term" value="F:oxidoreductase activity, acting on the aldehyde or oxo group of donors, NAD or NADP as acceptor"/>
    <property type="evidence" value="ECO:0007669"/>
    <property type="project" value="InterPro"/>
</dbReference>
<dbReference type="InterPro" id="IPR016163">
    <property type="entry name" value="Ald_DH_C"/>
</dbReference>
<feature type="active site" evidence="3">
    <location>
        <position position="259"/>
    </location>
</feature>
<dbReference type="RefSeq" id="WP_163797846.1">
    <property type="nucleotide sequence ID" value="NZ_AP022588.1"/>
</dbReference>
<protein>
    <submittedName>
        <fullName evidence="6">Betaine-aldehyde dehydrogenase</fullName>
    </submittedName>
</protein>
<organism evidence="6 7">
    <name type="scientific">Mycolicibacterium sediminis</name>
    <dbReference type="NCBI Taxonomy" id="1286180"/>
    <lineage>
        <taxon>Bacteria</taxon>
        <taxon>Bacillati</taxon>
        <taxon>Actinomycetota</taxon>
        <taxon>Actinomycetes</taxon>
        <taxon>Mycobacteriales</taxon>
        <taxon>Mycobacteriaceae</taxon>
        <taxon>Mycolicibacterium</taxon>
    </lineage>
</organism>
<dbReference type="InterPro" id="IPR016160">
    <property type="entry name" value="Ald_DH_CS_CYS"/>
</dbReference>
<evidence type="ECO:0000256" key="2">
    <source>
        <dbReference type="ARBA" id="ARBA00023002"/>
    </source>
</evidence>
<dbReference type="Gene3D" id="3.40.309.10">
    <property type="entry name" value="Aldehyde Dehydrogenase, Chain A, domain 2"/>
    <property type="match status" value="1"/>
</dbReference>
<evidence type="ECO:0000259" key="5">
    <source>
        <dbReference type="Pfam" id="PF00171"/>
    </source>
</evidence>
<comment type="similarity">
    <text evidence="1 4">Belongs to the aldehyde dehydrogenase family.</text>
</comment>
<dbReference type="SUPFAM" id="SSF53720">
    <property type="entry name" value="ALDH-like"/>
    <property type="match status" value="1"/>
</dbReference>
<dbReference type="Gene3D" id="3.40.605.10">
    <property type="entry name" value="Aldehyde Dehydrogenase, Chain A, domain 1"/>
    <property type="match status" value="1"/>
</dbReference>
<dbReference type="FunFam" id="3.40.605.10:FF:000007">
    <property type="entry name" value="NAD/NADP-dependent betaine aldehyde dehydrogenase"/>
    <property type="match status" value="1"/>
</dbReference>
<dbReference type="FunFam" id="3.40.309.10:FF:000009">
    <property type="entry name" value="Aldehyde dehydrogenase A"/>
    <property type="match status" value="1"/>
</dbReference>
<dbReference type="AlphaFoldDB" id="A0A7I7QRK9"/>
<dbReference type="KEGG" id="msei:MSEDJ_31240"/>